<keyword evidence="1" id="KW-0472">Membrane</keyword>
<gene>
    <name evidence="2" type="ORF">VIBC2010_18014</name>
</gene>
<dbReference type="EMBL" id="AEIU01000059">
    <property type="protein sequence ID" value="EFP97316.1"/>
    <property type="molecule type" value="Genomic_DNA"/>
</dbReference>
<keyword evidence="3" id="KW-1185">Reference proteome</keyword>
<sequence>MVFSTLQFMLTTLLVAVCALLISFSQGDIPVLALLIPALWVLPKFGLAGVVLAVAMFCFSLTLPHQPVALSVGLWILFPLLMVSFSKHSTFGILMASGFIVCTLLAGLMLAQAGGKLIGEPMMTIVQAVSIGIIWWCTSHWKTSTQHRWWVLLLLIPVWLMGSVNGAIVALCMVGLVAILESLSQSKTFSWDSLLCWTLPTIAFAALVVSPDVEVPKPIFVVWICLLCTAWMTDYIIQCVEENQDV</sequence>
<protein>
    <recommendedName>
        <fullName evidence="4">Integral membrane protein</fullName>
    </recommendedName>
</protein>
<dbReference type="RefSeq" id="WP_009600503.1">
    <property type="nucleotide sequence ID" value="NZ_AEIU01000059.1"/>
</dbReference>
<reference evidence="2 3" key="1">
    <citation type="journal article" date="2012" name="Int. J. Syst. Evol. Microbiol.">
        <title>Vibrio caribbeanicus sp. nov., isolated from the marine sponge Scleritoderma cyanea.</title>
        <authorList>
            <person name="Hoffmann M."/>
            <person name="Monday S.R."/>
            <person name="Allard M.W."/>
            <person name="Strain E.A."/>
            <person name="Whittaker P."/>
            <person name="Naum M."/>
            <person name="McCarthy P.J."/>
            <person name="Lopez J.V."/>
            <person name="Fischer M."/>
            <person name="Brown E.W."/>
        </authorList>
    </citation>
    <scope>NUCLEOTIDE SEQUENCE [LARGE SCALE GENOMIC DNA]</scope>
    <source>
        <strain evidence="2 3">ATCC BAA-2122</strain>
    </source>
</reference>
<organism evidence="2 3">
    <name type="scientific">Vibrio caribbeanicus ATCC BAA-2122</name>
    <dbReference type="NCBI Taxonomy" id="796620"/>
    <lineage>
        <taxon>Bacteria</taxon>
        <taxon>Pseudomonadati</taxon>
        <taxon>Pseudomonadota</taxon>
        <taxon>Gammaproteobacteria</taxon>
        <taxon>Vibrionales</taxon>
        <taxon>Vibrionaceae</taxon>
        <taxon>Vibrio</taxon>
    </lineage>
</organism>
<dbReference type="OrthoDB" id="5829628at2"/>
<dbReference type="Proteomes" id="UP000002943">
    <property type="component" value="Unassembled WGS sequence"/>
</dbReference>
<evidence type="ECO:0000313" key="3">
    <source>
        <dbReference type="Proteomes" id="UP000002943"/>
    </source>
</evidence>
<keyword evidence="1" id="KW-1133">Transmembrane helix</keyword>
<name>E3BHM7_9VIBR</name>
<evidence type="ECO:0008006" key="4">
    <source>
        <dbReference type="Google" id="ProtNLM"/>
    </source>
</evidence>
<feature type="transmembrane region" description="Helical" evidence="1">
    <location>
        <begin position="123"/>
        <end position="143"/>
    </location>
</feature>
<feature type="transmembrane region" description="Helical" evidence="1">
    <location>
        <begin position="91"/>
        <end position="111"/>
    </location>
</feature>
<dbReference type="eggNOG" id="ENOG502ZJ32">
    <property type="taxonomic scope" value="Bacteria"/>
</dbReference>
<feature type="transmembrane region" description="Helical" evidence="1">
    <location>
        <begin position="189"/>
        <end position="208"/>
    </location>
</feature>
<feature type="transmembrane region" description="Helical" evidence="1">
    <location>
        <begin position="149"/>
        <end position="177"/>
    </location>
</feature>
<proteinExistence type="predicted"/>
<dbReference type="AlphaFoldDB" id="E3BHM7"/>
<evidence type="ECO:0000256" key="1">
    <source>
        <dbReference type="SAM" id="Phobius"/>
    </source>
</evidence>
<feature type="transmembrane region" description="Helical" evidence="1">
    <location>
        <begin position="68"/>
        <end position="85"/>
    </location>
</feature>
<feature type="transmembrane region" description="Helical" evidence="1">
    <location>
        <begin position="220"/>
        <end position="237"/>
    </location>
</feature>
<accession>E3BHM7</accession>
<feature type="transmembrane region" description="Helical" evidence="1">
    <location>
        <begin position="37"/>
        <end position="61"/>
    </location>
</feature>
<keyword evidence="1" id="KW-0812">Transmembrane</keyword>
<dbReference type="STRING" id="796620.VIBC2010_18014"/>
<evidence type="ECO:0000313" key="2">
    <source>
        <dbReference type="EMBL" id="EFP97316.1"/>
    </source>
</evidence>
<comment type="caution">
    <text evidence="2">The sequence shown here is derived from an EMBL/GenBank/DDBJ whole genome shotgun (WGS) entry which is preliminary data.</text>
</comment>